<evidence type="ECO:0000313" key="3">
    <source>
        <dbReference type="Proteomes" id="UP000267027"/>
    </source>
</evidence>
<protein>
    <recommendedName>
        <fullName evidence="1">CEP-1 C-terminal SAM domain-containing protein</fullName>
    </recommendedName>
</protein>
<reference evidence="2 3" key="2">
    <citation type="submission" date="2018-11" db="EMBL/GenBank/DDBJ databases">
        <authorList>
            <consortium name="Pathogen Informatics"/>
        </authorList>
    </citation>
    <scope>NUCLEOTIDE SEQUENCE [LARGE SCALE GENOMIC DNA]</scope>
    <source>
        <strain evidence="2 3">Costa Rica</strain>
    </source>
</reference>
<dbReference type="Pfam" id="PF21907">
    <property type="entry name" value="SAM_CEP-1_C"/>
    <property type="match status" value="1"/>
</dbReference>
<dbReference type="OrthoDB" id="5915660at2759"/>
<evidence type="ECO:0000313" key="4">
    <source>
        <dbReference type="WBParaSite" id="ACOC_0000069801-mRNA-1"/>
    </source>
</evidence>
<feature type="domain" description="CEP-1 C-terminal SAM" evidence="1">
    <location>
        <begin position="41"/>
        <end position="138"/>
    </location>
</feature>
<proteinExistence type="predicted"/>
<dbReference type="Proteomes" id="UP000267027">
    <property type="component" value="Unassembled WGS sequence"/>
</dbReference>
<accession>A0A0R3PAS3</accession>
<dbReference type="EMBL" id="UYYA01000080">
    <property type="protein sequence ID" value="VDM52284.1"/>
    <property type="molecule type" value="Genomic_DNA"/>
</dbReference>
<name>A0A0R3PAS3_ANGCS</name>
<dbReference type="STRING" id="334426.A0A0R3PAS3"/>
<dbReference type="WBParaSite" id="ACOC_0000069801-mRNA-1">
    <property type="protein sequence ID" value="ACOC_0000069801-mRNA-1"/>
    <property type="gene ID" value="ACOC_0000069801"/>
</dbReference>
<reference evidence="4" key="1">
    <citation type="submission" date="2017-02" db="UniProtKB">
        <authorList>
            <consortium name="WormBaseParasite"/>
        </authorList>
    </citation>
    <scope>IDENTIFICATION</scope>
</reference>
<gene>
    <name evidence="2" type="ORF">ACOC_LOCUS699</name>
</gene>
<evidence type="ECO:0000313" key="2">
    <source>
        <dbReference type="EMBL" id="VDM52284.1"/>
    </source>
</evidence>
<sequence>MTQRRKPQRVGNCTSKRMRVQEYPVDVTHQIEFHFIDPHKASKCLWFLQNEEKFDQLVCMDIEENPFRDICVPTAGTRIRAWLGKRSIGLASLADEFERHSIFTLGDLARIYRNDIFAGFGFEPDQCAILNKTFYDWYIWNRFEICVVFVIFVRIEIYTRAIRTGNIGTNYGHGHWP</sequence>
<organism evidence="4">
    <name type="scientific">Angiostrongylus costaricensis</name>
    <name type="common">Nematode worm</name>
    <dbReference type="NCBI Taxonomy" id="334426"/>
    <lineage>
        <taxon>Eukaryota</taxon>
        <taxon>Metazoa</taxon>
        <taxon>Ecdysozoa</taxon>
        <taxon>Nematoda</taxon>
        <taxon>Chromadorea</taxon>
        <taxon>Rhabditida</taxon>
        <taxon>Rhabditina</taxon>
        <taxon>Rhabditomorpha</taxon>
        <taxon>Strongyloidea</taxon>
        <taxon>Metastrongylidae</taxon>
        <taxon>Angiostrongylus</taxon>
    </lineage>
</organism>
<keyword evidence="3" id="KW-1185">Reference proteome</keyword>
<dbReference type="InterPro" id="IPR054106">
    <property type="entry name" value="CEP-1_C"/>
</dbReference>
<dbReference type="AlphaFoldDB" id="A0A0R3PAS3"/>
<evidence type="ECO:0000259" key="1">
    <source>
        <dbReference type="Pfam" id="PF21907"/>
    </source>
</evidence>